<dbReference type="AlphaFoldDB" id="A0A2V5L8Q4"/>
<sequence>MAGGQQSAHVDSEERTEPEDSTLVEAVKTTARLVPRQVTDEIDLAKLELEHKKARVGGIATFAALALVFVALLVIALVVAAIAGLATVVPLWLSALIISAALLLLLAVAALVTYRKVKGLLPLMPEHAWRGLRHDLGIVREGRAFDASTLDAQDLSKAEKKAKKAQEEAAKEKAKAERAAKSAEHGPKASQAELIERTSARREHLVALREELLEQADVKKQASHFVDLAKDKAAESARSAATVALSQGVETAKTRWKPLAVFAVSAVACVVFLRKLFKK</sequence>
<evidence type="ECO:0008006" key="5">
    <source>
        <dbReference type="Google" id="ProtNLM"/>
    </source>
</evidence>
<feature type="transmembrane region" description="Helical" evidence="2">
    <location>
        <begin position="56"/>
        <end position="85"/>
    </location>
</feature>
<keyword evidence="2" id="KW-0812">Transmembrane</keyword>
<comment type="caution">
    <text evidence="3">The sequence shown here is derived from an EMBL/GenBank/DDBJ whole genome shotgun (WGS) entry which is preliminary data.</text>
</comment>
<dbReference type="Pfam" id="PF07332">
    <property type="entry name" value="Phage_holin_3_6"/>
    <property type="match status" value="1"/>
</dbReference>
<evidence type="ECO:0000313" key="3">
    <source>
        <dbReference type="EMBL" id="PYI66023.1"/>
    </source>
</evidence>
<organism evidence="3 4">
    <name type="scientific">Arthrobacter livingstonensis</name>
    <dbReference type="NCBI Taxonomy" id="670078"/>
    <lineage>
        <taxon>Bacteria</taxon>
        <taxon>Bacillati</taxon>
        <taxon>Actinomycetota</taxon>
        <taxon>Actinomycetes</taxon>
        <taxon>Micrococcales</taxon>
        <taxon>Micrococcaceae</taxon>
        <taxon>Arthrobacter</taxon>
    </lineage>
</organism>
<dbReference type="EMBL" id="QJVD01000018">
    <property type="protein sequence ID" value="PYI66023.1"/>
    <property type="molecule type" value="Genomic_DNA"/>
</dbReference>
<evidence type="ECO:0000256" key="2">
    <source>
        <dbReference type="SAM" id="Phobius"/>
    </source>
</evidence>
<keyword evidence="2" id="KW-1133">Transmembrane helix</keyword>
<protein>
    <recommendedName>
        <fullName evidence="5">Phage holin family protein</fullName>
    </recommendedName>
</protein>
<feature type="region of interest" description="Disordered" evidence="1">
    <location>
        <begin position="161"/>
        <end position="194"/>
    </location>
</feature>
<gene>
    <name evidence="3" type="ORF">CVV68_15610</name>
</gene>
<feature type="compositionally biased region" description="Basic and acidic residues" evidence="1">
    <location>
        <begin position="161"/>
        <end position="187"/>
    </location>
</feature>
<feature type="transmembrane region" description="Helical" evidence="2">
    <location>
        <begin position="91"/>
        <end position="114"/>
    </location>
</feature>
<keyword evidence="4" id="KW-1185">Reference proteome</keyword>
<accession>A0A2V5L8Q4</accession>
<dbReference type="RefSeq" id="WP_110501930.1">
    <property type="nucleotide sequence ID" value="NZ_QJVD01000018.1"/>
</dbReference>
<dbReference type="Proteomes" id="UP000247832">
    <property type="component" value="Unassembled WGS sequence"/>
</dbReference>
<name>A0A2V5L8Q4_9MICC</name>
<evidence type="ECO:0000256" key="1">
    <source>
        <dbReference type="SAM" id="MobiDB-lite"/>
    </source>
</evidence>
<reference evidence="3 4" key="1">
    <citation type="submission" date="2018-05" db="EMBL/GenBank/DDBJ databases">
        <title>Genetic diversity of glacier-inhabiting Cryobacterium bacteria in China and description of Cryobacterium mengkeensis sp. nov. and Arthrobacter glacialis sp. nov.</title>
        <authorList>
            <person name="Liu Q."/>
            <person name="Xin Y.-H."/>
        </authorList>
    </citation>
    <scope>NUCLEOTIDE SEQUENCE [LARGE SCALE GENOMIC DNA]</scope>
    <source>
        <strain evidence="3 4">LI2</strain>
    </source>
</reference>
<proteinExistence type="predicted"/>
<feature type="region of interest" description="Disordered" evidence="1">
    <location>
        <begin position="1"/>
        <end position="22"/>
    </location>
</feature>
<dbReference type="OrthoDB" id="4943943at2"/>
<keyword evidence="2" id="KW-0472">Membrane</keyword>
<dbReference type="InterPro" id="IPR009937">
    <property type="entry name" value="Phage_holin_3_6"/>
</dbReference>
<evidence type="ECO:0000313" key="4">
    <source>
        <dbReference type="Proteomes" id="UP000247832"/>
    </source>
</evidence>